<dbReference type="EMBL" id="CADIKH010000019">
    <property type="protein sequence ID" value="CAB3762205.1"/>
    <property type="molecule type" value="Genomic_DNA"/>
</dbReference>
<accession>A0A6J5EAW7</accession>
<sequence length="323" mass="35798">MEIQEKRINKHDLKMVSFESDPLVRSRNAVIAIDTAMQDSYATLKAALLAHLDPVIIVNNDDWGGTYTLIHHGVRETLRPVSAVFELAKSVSHTPLGLYVIIAPYLEQPEAQGWVPGIKAFRVVLQKALDNLQRTDLPHEGKVASHRILINAIRFIDTSLANGRFSIESFDALTAGVHDDIATNMRIAGEAQVDGVSALLTRWKAQLGEKNWKNLYAVVLSMWTTMIDNQNSIIIRKFMNQKRVATHLIDISTAEKPADPIRVALDNLGRIVMDNVAAEMVFPTDRVLADSLKGPQDLLSNVIEKILVCPHANRHVQTAAAAL</sequence>
<evidence type="ECO:0000313" key="2">
    <source>
        <dbReference type="Proteomes" id="UP000494363"/>
    </source>
</evidence>
<proteinExistence type="predicted"/>
<keyword evidence="2" id="KW-1185">Reference proteome</keyword>
<reference evidence="1 2" key="1">
    <citation type="submission" date="2020-04" db="EMBL/GenBank/DDBJ databases">
        <authorList>
            <person name="De Canck E."/>
        </authorList>
    </citation>
    <scope>NUCLEOTIDE SEQUENCE [LARGE SCALE GENOMIC DNA]</scope>
    <source>
        <strain evidence="1 2">LMG 29542</strain>
    </source>
</reference>
<gene>
    <name evidence="1" type="ORF">LMG29542_04285</name>
</gene>
<evidence type="ECO:0000313" key="1">
    <source>
        <dbReference type="EMBL" id="CAB3762205.1"/>
    </source>
</evidence>
<dbReference type="AlphaFoldDB" id="A0A6J5EAW7"/>
<dbReference type="Proteomes" id="UP000494363">
    <property type="component" value="Unassembled WGS sequence"/>
</dbReference>
<name>A0A6J5EAW7_9BURK</name>
<protein>
    <submittedName>
        <fullName evidence="1">Uncharacterized protein</fullName>
    </submittedName>
</protein>
<organism evidence="1 2">
    <name type="scientific">Paraburkholderia humisilvae</name>
    <dbReference type="NCBI Taxonomy" id="627669"/>
    <lineage>
        <taxon>Bacteria</taxon>
        <taxon>Pseudomonadati</taxon>
        <taxon>Pseudomonadota</taxon>
        <taxon>Betaproteobacteria</taxon>
        <taxon>Burkholderiales</taxon>
        <taxon>Burkholderiaceae</taxon>
        <taxon>Paraburkholderia</taxon>
    </lineage>
</organism>